<dbReference type="PANTHER" id="PTHR21310:SF40">
    <property type="entry name" value="AMINOGLYCOSIDE PHOSPHOTRANSFERASE DOMAIN-CONTAINING PROTEIN-RELATED"/>
    <property type="match status" value="1"/>
</dbReference>
<evidence type="ECO:0000313" key="2">
    <source>
        <dbReference type="EMBL" id="MBB3982801.1"/>
    </source>
</evidence>
<keyword evidence="2" id="KW-0808">Transferase</keyword>
<evidence type="ECO:0000259" key="1">
    <source>
        <dbReference type="Pfam" id="PF01636"/>
    </source>
</evidence>
<dbReference type="EMBL" id="JACIEB010000005">
    <property type="protein sequence ID" value="MBB3982801.1"/>
    <property type="molecule type" value="Genomic_DNA"/>
</dbReference>
<dbReference type="CDD" id="cd05154">
    <property type="entry name" value="ACAD10_11_N-like"/>
    <property type="match status" value="1"/>
</dbReference>
<feature type="domain" description="Aminoglycoside phosphotransferase" evidence="1">
    <location>
        <begin position="38"/>
        <end position="283"/>
    </location>
</feature>
<dbReference type="PANTHER" id="PTHR21310">
    <property type="entry name" value="AMINOGLYCOSIDE PHOSPHOTRANSFERASE-RELATED-RELATED"/>
    <property type="match status" value="1"/>
</dbReference>
<accession>A0A7W6GNZ5</accession>
<dbReference type="InterPro" id="IPR051678">
    <property type="entry name" value="AGP_Transferase"/>
</dbReference>
<dbReference type="SUPFAM" id="SSF56112">
    <property type="entry name" value="Protein kinase-like (PK-like)"/>
    <property type="match status" value="1"/>
</dbReference>
<gene>
    <name evidence="2" type="ORF">GGR44_002467</name>
</gene>
<dbReference type="InterPro" id="IPR011009">
    <property type="entry name" value="Kinase-like_dom_sf"/>
</dbReference>
<proteinExistence type="predicted"/>
<keyword evidence="2" id="KW-0418">Kinase</keyword>
<reference evidence="2 3" key="1">
    <citation type="submission" date="2020-08" db="EMBL/GenBank/DDBJ databases">
        <title>Genomic Encyclopedia of Type Strains, Phase IV (KMG-IV): sequencing the most valuable type-strain genomes for metagenomic binning, comparative biology and taxonomic classification.</title>
        <authorList>
            <person name="Goeker M."/>
        </authorList>
    </citation>
    <scope>NUCLEOTIDE SEQUENCE [LARGE SCALE GENOMIC DNA]</scope>
    <source>
        <strain evidence="2 3">DSM 29348</strain>
    </source>
</reference>
<dbReference type="InterPro" id="IPR002575">
    <property type="entry name" value="Aminoglycoside_PTrfase"/>
</dbReference>
<dbReference type="AlphaFoldDB" id="A0A7W6GNZ5"/>
<organism evidence="2 3">
    <name type="scientific">Sphingobium fontiphilum</name>
    <dbReference type="NCBI Taxonomy" id="944425"/>
    <lineage>
        <taxon>Bacteria</taxon>
        <taxon>Pseudomonadati</taxon>
        <taxon>Pseudomonadota</taxon>
        <taxon>Alphaproteobacteria</taxon>
        <taxon>Sphingomonadales</taxon>
        <taxon>Sphingomonadaceae</taxon>
        <taxon>Sphingobium</taxon>
    </lineage>
</organism>
<keyword evidence="3" id="KW-1185">Reference proteome</keyword>
<dbReference type="InterPro" id="IPR041726">
    <property type="entry name" value="ACAD10_11_N"/>
</dbReference>
<evidence type="ECO:0000313" key="3">
    <source>
        <dbReference type="Proteomes" id="UP000552757"/>
    </source>
</evidence>
<dbReference type="Pfam" id="PF01636">
    <property type="entry name" value="APH"/>
    <property type="match status" value="1"/>
</dbReference>
<dbReference type="Gene3D" id="3.30.200.20">
    <property type="entry name" value="Phosphorylase Kinase, domain 1"/>
    <property type="match status" value="1"/>
</dbReference>
<dbReference type="GO" id="GO:0016301">
    <property type="term" value="F:kinase activity"/>
    <property type="evidence" value="ECO:0007669"/>
    <property type="project" value="UniProtKB-KW"/>
</dbReference>
<dbReference type="Proteomes" id="UP000552757">
    <property type="component" value="Unassembled WGS sequence"/>
</dbReference>
<name>A0A7W6GNZ5_9SPHN</name>
<protein>
    <submittedName>
        <fullName evidence="2">Aminoglycoside phosphotransferase (APT) family kinase protein</fullName>
    </submittedName>
</protein>
<sequence length="355" mass="39533">MTQTDSNAAMEDFAGRIGPWLSARLPGLPKVSISDASEPAQGFSSRTILFTARWDTGEGAQARRLVARIQRDVAVPMLADVFHQYRVMRAIAAHSAVRVPKIDFAESDPTVLGAPFFLMDRVDGRVPPDFPSYHQQGWFADLTTAERTRAWWNGIEEMARLHRIDWRNFGFLAPQQETAPDAVFYLDRFVGNWFDWARDGRAFPVIAEALATLRAAAPPADQSGLVWNDARLGNTMYDAAGTGVAALFDFEVATLGPPEVDLAHWVYLDEVFSENFGVPRIDGLPRGAEAVAGFERIYGRPMPRFSYYMAVAALKILILSVRNYGNDKDMGAPAALPDFLVRRLEHYLGEFMAGR</sequence>
<dbReference type="Gene3D" id="3.90.1200.10">
    <property type="match status" value="1"/>
</dbReference>
<comment type="caution">
    <text evidence="2">The sequence shown here is derived from an EMBL/GenBank/DDBJ whole genome shotgun (WGS) entry which is preliminary data.</text>
</comment>